<dbReference type="Proteomes" id="UP000192333">
    <property type="component" value="Chromosome I"/>
</dbReference>
<dbReference type="RefSeq" id="WP_084121056.1">
    <property type="nucleotide sequence ID" value="NZ_LT838813.1"/>
</dbReference>
<dbReference type="InterPro" id="IPR000866">
    <property type="entry name" value="AhpC/TSA"/>
</dbReference>
<dbReference type="InterPro" id="IPR047262">
    <property type="entry name" value="PRX-like1"/>
</dbReference>
<protein>
    <submittedName>
        <fullName evidence="2">AhpC/TSA family protein</fullName>
    </submittedName>
</protein>
<keyword evidence="3" id="KW-1185">Reference proteome</keyword>
<dbReference type="AlphaFoldDB" id="A0A1W2H5X5"/>
<organism evidence="2 3">
    <name type="scientific">Aquiflexum balticum DSM 16537</name>
    <dbReference type="NCBI Taxonomy" id="758820"/>
    <lineage>
        <taxon>Bacteria</taxon>
        <taxon>Pseudomonadati</taxon>
        <taxon>Bacteroidota</taxon>
        <taxon>Cytophagia</taxon>
        <taxon>Cytophagales</taxon>
        <taxon>Cyclobacteriaceae</taxon>
        <taxon>Aquiflexum</taxon>
    </lineage>
</organism>
<evidence type="ECO:0000313" key="2">
    <source>
        <dbReference type="EMBL" id="SMD44259.1"/>
    </source>
</evidence>
<gene>
    <name evidence="2" type="ORF">SAMN00777080_2879</name>
</gene>
<reference evidence="3" key="1">
    <citation type="submission" date="2017-04" db="EMBL/GenBank/DDBJ databases">
        <authorList>
            <person name="Varghese N."/>
            <person name="Submissions S."/>
        </authorList>
    </citation>
    <scope>NUCLEOTIDE SEQUENCE [LARGE SCALE GENOMIC DNA]</scope>
    <source>
        <strain evidence="3">DSM 16537</strain>
    </source>
</reference>
<dbReference type="SUPFAM" id="SSF52833">
    <property type="entry name" value="Thioredoxin-like"/>
    <property type="match status" value="1"/>
</dbReference>
<dbReference type="Gene3D" id="3.40.30.10">
    <property type="entry name" value="Glutaredoxin"/>
    <property type="match status" value="1"/>
</dbReference>
<name>A0A1W2H5X5_9BACT</name>
<dbReference type="InterPro" id="IPR036249">
    <property type="entry name" value="Thioredoxin-like_sf"/>
</dbReference>
<accession>A0A1W2H5X5</accession>
<dbReference type="STRING" id="758820.SAMN00777080_2879"/>
<dbReference type="Pfam" id="PF00578">
    <property type="entry name" value="AhpC-TSA"/>
    <property type="match status" value="1"/>
</dbReference>
<proteinExistence type="predicted"/>
<evidence type="ECO:0000259" key="1">
    <source>
        <dbReference type="Pfam" id="PF00578"/>
    </source>
</evidence>
<sequence length="194" mass="21906">MKHTILILLFFIGFVFKGFSQRVENFQLKDALTSQVFELDQHQDKKAIVLVFTSLNCPFSKLYEDRIIDLENSFSPEGFVFAMINPHSGNEEEENTASIRQRIEEKGFKFPFLEDNSQVVTKQFGITKLPEVVVITPSPTGYAISYRGAIDNNPQVAANANMKYLENALTAIQIRRNPSPSSSRPVGCNVKLIN</sequence>
<feature type="domain" description="Alkyl hydroperoxide reductase subunit C/ Thiol specific antioxidant" evidence="1">
    <location>
        <begin position="21"/>
        <end position="137"/>
    </location>
</feature>
<dbReference type="OrthoDB" id="9809746at2"/>
<dbReference type="EMBL" id="LT838813">
    <property type="protein sequence ID" value="SMD44259.1"/>
    <property type="molecule type" value="Genomic_DNA"/>
</dbReference>
<evidence type="ECO:0000313" key="3">
    <source>
        <dbReference type="Proteomes" id="UP000192333"/>
    </source>
</evidence>
<dbReference type="PANTHER" id="PTHR43640:SF1">
    <property type="entry name" value="THIOREDOXIN-DEPENDENT PEROXIREDOXIN"/>
    <property type="match status" value="1"/>
</dbReference>
<dbReference type="PANTHER" id="PTHR43640">
    <property type="entry name" value="OS07G0260300 PROTEIN"/>
    <property type="match status" value="1"/>
</dbReference>